<feature type="region of interest" description="Disordered" evidence="1">
    <location>
        <begin position="184"/>
        <end position="258"/>
    </location>
</feature>
<accession>A0A364N9P4</accession>
<dbReference type="Proteomes" id="UP000249619">
    <property type="component" value="Unassembled WGS sequence"/>
</dbReference>
<dbReference type="EMBL" id="QGDH01000027">
    <property type="protein sequence ID" value="RAR14029.1"/>
    <property type="molecule type" value="Genomic_DNA"/>
</dbReference>
<protein>
    <submittedName>
        <fullName evidence="2">ER lumen protein retaining receptor</fullName>
    </submittedName>
</protein>
<feature type="compositionally biased region" description="Polar residues" evidence="1">
    <location>
        <begin position="185"/>
        <end position="204"/>
    </location>
</feature>
<comment type="caution">
    <text evidence="2">The sequence shown here is derived from an EMBL/GenBank/DDBJ whole genome shotgun (WGS) entry which is preliminary data.</text>
</comment>
<dbReference type="AlphaFoldDB" id="A0A364N9P4"/>
<evidence type="ECO:0000313" key="2">
    <source>
        <dbReference type="EMBL" id="RAR14029.1"/>
    </source>
</evidence>
<keyword evidence="2" id="KW-0675">Receptor</keyword>
<proteinExistence type="predicted"/>
<feature type="compositionally biased region" description="Polar residues" evidence="1">
    <location>
        <begin position="293"/>
        <end position="304"/>
    </location>
</feature>
<name>A0A364N9P4_STELY</name>
<organism evidence="2 3">
    <name type="scientific">Stemphylium lycopersici</name>
    <name type="common">Tomato gray leaf spot disease fungus</name>
    <name type="synonym">Thyrospora lycopersici</name>
    <dbReference type="NCBI Taxonomy" id="183478"/>
    <lineage>
        <taxon>Eukaryota</taxon>
        <taxon>Fungi</taxon>
        <taxon>Dikarya</taxon>
        <taxon>Ascomycota</taxon>
        <taxon>Pezizomycotina</taxon>
        <taxon>Dothideomycetes</taxon>
        <taxon>Pleosporomycetidae</taxon>
        <taxon>Pleosporales</taxon>
        <taxon>Pleosporineae</taxon>
        <taxon>Pleosporaceae</taxon>
        <taxon>Stemphylium</taxon>
    </lineage>
</organism>
<sequence>MPFRASKWAGPNRRLTMHRWPIRGSSARHGNWGGCRQTSKGLTRGQATLATKAAEAQQQQALVTLIPEVQVMSIILPGTIPPPHLLQSRTRSWPSPYQTYPYPATASSPTSMSPQSRHSYMPCLPESPLPSQELNGASTSGWYNPSISAPECPSETSYASYSHYMPPHTSSVNLSPPTPSFPYTAKSSVSATQMDPSVTMSPGTVYSRESVLPDSSRPSEEPQSDIRNSLHQSSSRMKRQSHLLDRNHSNPGSLHSPALDVFSTMNPLGIHTNHDSYYPAFQTLTHSPRLSVSSVELPSHQMASPQPRRMYTPIAPQPHETPRSHGTKRYHEEDEETPDDSKRRKRSDSQTSTQFELSEEDRLLLRLKEQENMPWKDIAATFLSKLGKNYQIPALQMRLKRLRERMRVWTDLDLKALRMAHDYWAQNKFEIISQKMLEYGAQEKWTPRQCSRKWQEMDPPPMPYTHFEPHVQQGFAPYAISPIEPPSNSYLPFLNAQ</sequence>
<feature type="compositionally biased region" description="Polar residues" evidence="1">
    <location>
        <begin position="225"/>
        <end position="235"/>
    </location>
</feature>
<feature type="region of interest" description="Disordered" evidence="1">
    <location>
        <begin position="104"/>
        <end position="137"/>
    </location>
</feature>
<reference evidence="3" key="1">
    <citation type="submission" date="2018-05" db="EMBL/GenBank/DDBJ databases">
        <title>Draft genome sequence of Stemphylium lycopersici strain CIDEFI 213.</title>
        <authorList>
            <person name="Medina R."/>
            <person name="Franco M.E.E."/>
            <person name="Lucentini C.G."/>
            <person name="Saparrat M.C.N."/>
            <person name="Balatti P.A."/>
        </authorList>
    </citation>
    <scope>NUCLEOTIDE SEQUENCE [LARGE SCALE GENOMIC DNA]</scope>
    <source>
        <strain evidence="3">CIDEFI 213</strain>
    </source>
</reference>
<keyword evidence="3" id="KW-1185">Reference proteome</keyword>
<gene>
    <name evidence="2" type="ORF">DDE83_002598</name>
</gene>
<evidence type="ECO:0000313" key="3">
    <source>
        <dbReference type="Proteomes" id="UP000249619"/>
    </source>
</evidence>
<feature type="region of interest" description="Disordered" evidence="1">
    <location>
        <begin position="293"/>
        <end position="359"/>
    </location>
</feature>
<evidence type="ECO:0000256" key="1">
    <source>
        <dbReference type="SAM" id="MobiDB-lite"/>
    </source>
</evidence>